<feature type="transmembrane region" description="Helical" evidence="1">
    <location>
        <begin position="273"/>
        <end position="297"/>
    </location>
</feature>
<dbReference type="PANTHER" id="PTHR23028:SF53">
    <property type="entry name" value="ACYL_TRANSF_3 DOMAIN-CONTAINING PROTEIN"/>
    <property type="match status" value="1"/>
</dbReference>
<dbReference type="GO" id="GO:0016746">
    <property type="term" value="F:acyltransferase activity"/>
    <property type="evidence" value="ECO:0007669"/>
    <property type="project" value="UniProtKB-KW"/>
</dbReference>
<feature type="transmembrane region" description="Helical" evidence="1">
    <location>
        <begin position="129"/>
        <end position="147"/>
    </location>
</feature>
<feature type="domain" description="Acyltransferase 3" evidence="2">
    <location>
        <begin position="17"/>
        <end position="333"/>
    </location>
</feature>
<keyword evidence="3" id="KW-0012">Acyltransferase</keyword>
<dbReference type="EMBL" id="AP025592">
    <property type="protein sequence ID" value="BDG09645.1"/>
    <property type="molecule type" value="Genomic_DNA"/>
</dbReference>
<keyword evidence="1" id="KW-1133">Transmembrane helix</keyword>
<keyword evidence="1" id="KW-0812">Transmembrane</keyword>
<dbReference type="PANTHER" id="PTHR23028">
    <property type="entry name" value="ACETYLTRANSFERASE"/>
    <property type="match status" value="1"/>
</dbReference>
<dbReference type="Proteomes" id="UP001162734">
    <property type="component" value="Chromosome"/>
</dbReference>
<dbReference type="RefSeq" id="WP_248341920.1">
    <property type="nucleotide sequence ID" value="NZ_AP025592.1"/>
</dbReference>
<proteinExistence type="predicted"/>
<dbReference type="InterPro" id="IPR002656">
    <property type="entry name" value="Acyl_transf_3_dom"/>
</dbReference>
<feature type="transmembrane region" description="Helical" evidence="1">
    <location>
        <begin position="184"/>
        <end position="205"/>
    </location>
</feature>
<feature type="transmembrane region" description="Helical" evidence="1">
    <location>
        <begin position="334"/>
        <end position="355"/>
    </location>
</feature>
<keyword evidence="1" id="KW-0472">Membrane</keyword>
<protein>
    <submittedName>
        <fullName evidence="3">Acyltransferase</fullName>
    </submittedName>
</protein>
<keyword evidence="4" id="KW-1185">Reference proteome</keyword>
<evidence type="ECO:0000259" key="2">
    <source>
        <dbReference type="Pfam" id="PF01757"/>
    </source>
</evidence>
<sequence>MSHEESARPAVARFYRPELDALRFLAFLMVFGSHVVWRLPRASIFASAPALALAVIASGGFGVDLFFVLSAYLITELLLREKDATGSIDVRSFYARRILRIWPLYFATIAAGFALQYAMPLLRGGEPRIVLPLGAVLAFVLLAGNWYSTRGFVSSPVSPLWSVSIEEQFYLLWPLWVRRCGRRALQVTAVLLVGVGWVTRAWLFARHAPYPAVWCNTFARLDPIAVGVLLATTLHGRSLRVPGWARPALLASGLVLMAVAYEGCRIQGEAVSMTAGMIGYPLGTLSVTLVFFAFFGARFVARQPLLYLGQISYGLYVFHRFALDAAHAARLGEAASAAAALALTISAAAVSYRWFERPFLALKKRYARVPGAANEAEVPGRAERAA</sequence>
<feature type="transmembrane region" description="Helical" evidence="1">
    <location>
        <begin position="304"/>
        <end position="322"/>
    </location>
</feature>
<name>A0ABM7XCN5_9BACT</name>
<evidence type="ECO:0000313" key="3">
    <source>
        <dbReference type="EMBL" id="BDG09645.1"/>
    </source>
</evidence>
<feature type="transmembrane region" description="Helical" evidence="1">
    <location>
        <begin position="51"/>
        <end position="79"/>
    </location>
</feature>
<dbReference type="InterPro" id="IPR050879">
    <property type="entry name" value="Acyltransferase_3"/>
</dbReference>
<feature type="transmembrane region" description="Helical" evidence="1">
    <location>
        <begin position="99"/>
        <end position="117"/>
    </location>
</feature>
<gene>
    <name evidence="3" type="ORF">AMPC_27580</name>
</gene>
<accession>A0ABM7XCN5</accession>
<keyword evidence="3" id="KW-0808">Transferase</keyword>
<evidence type="ECO:0000313" key="4">
    <source>
        <dbReference type="Proteomes" id="UP001162734"/>
    </source>
</evidence>
<evidence type="ECO:0000256" key="1">
    <source>
        <dbReference type="SAM" id="Phobius"/>
    </source>
</evidence>
<feature type="transmembrane region" description="Helical" evidence="1">
    <location>
        <begin position="21"/>
        <end position="39"/>
    </location>
</feature>
<dbReference type="Pfam" id="PF01757">
    <property type="entry name" value="Acyl_transf_3"/>
    <property type="match status" value="1"/>
</dbReference>
<reference evidence="4" key="1">
    <citation type="journal article" date="2022" name="Int. J. Syst. Evol. Microbiol.">
        <title>Anaeromyxobacter oryzae sp. nov., Anaeromyxobacter diazotrophicus sp. nov. and Anaeromyxobacter paludicola sp. nov., isolated from paddy soils.</title>
        <authorList>
            <person name="Itoh H."/>
            <person name="Xu Z."/>
            <person name="Mise K."/>
            <person name="Masuda Y."/>
            <person name="Ushijima N."/>
            <person name="Hayakawa C."/>
            <person name="Shiratori Y."/>
            <person name="Senoo K."/>
        </authorList>
    </citation>
    <scope>NUCLEOTIDE SEQUENCE [LARGE SCALE GENOMIC DNA]</scope>
    <source>
        <strain evidence="4">Red630</strain>
    </source>
</reference>
<organism evidence="3 4">
    <name type="scientific">Anaeromyxobacter paludicola</name>
    <dbReference type="NCBI Taxonomy" id="2918171"/>
    <lineage>
        <taxon>Bacteria</taxon>
        <taxon>Pseudomonadati</taxon>
        <taxon>Myxococcota</taxon>
        <taxon>Myxococcia</taxon>
        <taxon>Myxococcales</taxon>
        <taxon>Cystobacterineae</taxon>
        <taxon>Anaeromyxobacteraceae</taxon>
        <taxon>Anaeromyxobacter</taxon>
    </lineage>
</organism>